<dbReference type="PANTHER" id="PTHR43737">
    <property type="entry name" value="BLL7424 PROTEIN"/>
    <property type="match status" value="1"/>
</dbReference>
<protein>
    <recommendedName>
        <fullName evidence="4">DUF1501 domain-containing protein</fullName>
    </recommendedName>
</protein>
<dbReference type="Pfam" id="PF07394">
    <property type="entry name" value="DUF1501"/>
    <property type="match status" value="1"/>
</dbReference>
<reference evidence="2 3" key="1">
    <citation type="submission" date="2019-02" db="EMBL/GenBank/DDBJ databases">
        <title>Deep-cultivation of Planctomycetes and their phenomic and genomic characterization uncovers novel biology.</title>
        <authorList>
            <person name="Wiegand S."/>
            <person name="Jogler M."/>
            <person name="Boedeker C."/>
            <person name="Pinto D."/>
            <person name="Vollmers J."/>
            <person name="Rivas-Marin E."/>
            <person name="Kohn T."/>
            <person name="Peeters S.H."/>
            <person name="Heuer A."/>
            <person name="Rast P."/>
            <person name="Oberbeckmann S."/>
            <person name="Bunk B."/>
            <person name="Jeske O."/>
            <person name="Meyerdierks A."/>
            <person name="Storesund J.E."/>
            <person name="Kallscheuer N."/>
            <person name="Luecker S."/>
            <person name="Lage O.M."/>
            <person name="Pohl T."/>
            <person name="Merkel B.J."/>
            <person name="Hornburger P."/>
            <person name="Mueller R.-W."/>
            <person name="Bruemmer F."/>
            <person name="Labrenz M."/>
            <person name="Spormann A.M."/>
            <person name="Op den Camp H."/>
            <person name="Overmann J."/>
            <person name="Amann R."/>
            <person name="Jetten M.S.M."/>
            <person name="Mascher T."/>
            <person name="Medema M.H."/>
            <person name="Devos D.P."/>
            <person name="Kaster A.-K."/>
            <person name="Ovreas L."/>
            <person name="Rohde M."/>
            <person name="Galperin M.Y."/>
            <person name="Jogler C."/>
        </authorList>
    </citation>
    <scope>NUCLEOTIDE SEQUENCE [LARGE SCALE GENOMIC DNA]</scope>
    <source>
        <strain evidence="2 3">ETA_A1</strain>
    </source>
</reference>
<dbReference type="RefSeq" id="WP_145243779.1">
    <property type="nucleotide sequence ID" value="NZ_CP036273.1"/>
</dbReference>
<evidence type="ECO:0008006" key="4">
    <source>
        <dbReference type="Google" id="ProtNLM"/>
    </source>
</evidence>
<dbReference type="EMBL" id="CP036273">
    <property type="protein sequence ID" value="QDU23543.1"/>
    <property type="molecule type" value="Genomic_DNA"/>
</dbReference>
<dbReference type="Proteomes" id="UP000319576">
    <property type="component" value="Chromosome"/>
</dbReference>
<feature type="region of interest" description="Disordered" evidence="1">
    <location>
        <begin position="441"/>
        <end position="463"/>
    </location>
</feature>
<dbReference type="KEGG" id="uli:ETAA1_55440"/>
<dbReference type="OrthoDB" id="9779968at2"/>
<evidence type="ECO:0000256" key="1">
    <source>
        <dbReference type="SAM" id="MobiDB-lite"/>
    </source>
</evidence>
<proteinExistence type="predicted"/>
<evidence type="ECO:0000313" key="2">
    <source>
        <dbReference type="EMBL" id="QDU23543.1"/>
    </source>
</evidence>
<dbReference type="InterPro" id="IPR017850">
    <property type="entry name" value="Alkaline_phosphatase_core_sf"/>
</dbReference>
<dbReference type="AlphaFoldDB" id="A0A517Y1E1"/>
<dbReference type="InterPro" id="IPR010869">
    <property type="entry name" value="DUF1501"/>
</dbReference>
<dbReference type="InterPro" id="IPR006311">
    <property type="entry name" value="TAT_signal"/>
</dbReference>
<dbReference type="PROSITE" id="PS51318">
    <property type="entry name" value="TAT"/>
    <property type="match status" value="1"/>
</dbReference>
<evidence type="ECO:0000313" key="3">
    <source>
        <dbReference type="Proteomes" id="UP000319576"/>
    </source>
</evidence>
<sequence length="463" mass="49654">MPPPAPRRASRRSFLALGAVGLSSLPALRGLAAPGRRPRATSVLVLFEQGGVSHVDTFDPKPDAPAEHRSPFRAINTNVPGVRFTELLTRTAAHADKLAVVRCMTQPKPGIGNSHPKGSQYVFSGEPPGGAEEMPDIGSVVSRRLGTAARHLPPYVMVPGTSEQQDNTRVGFLAAAHQVFKTGGRPHEPGWAVPNLSLAGVAPGRFKDRTDLLGSLDVGIPGAADARDAKTIAGLRDQAGDMLTNPNTRRAFDLAAEPLRVREAYGLGHRGQCYLLGRKLIESGVRFVTIDCREPPSAAYPGGGNMNWDHHDHIYSEKDTSIRGGGAGAGRWGIQTWPMMGSTDRAFAALLADMHDRGLLAETLVCFVTEFGRTPRINDRKGRDHWTHAFSFAFAGAGVPGGRVIGETDREGGYVVTPRAHPVEDYAATVYEKLGIDRSQPLYTPGGRPTYPGHAGEPIPELF</sequence>
<gene>
    <name evidence="2" type="ORF">ETAA1_55440</name>
</gene>
<accession>A0A517Y1E1</accession>
<organism evidence="2 3">
    <name type="scientific">Urbifossiella limnaea</name>
    <dbReference type="NCBI Taxonomy" id="2528023"/>
    <lineage>
        <taxon>Bacteria</taxon>
        <taxon>Pseudomonadati</taxon>
        <taxon>Planctomycetota</taxon>
        <taxon>Planctomycetia</taxon>
        <taxon>Gemmatales</taxon>
        <taxon>Gemmataceae</taxon>
        <taxon>Urbifossiella</taxon>
    </lineage>
</organism>
<keyword evidence="3" id="KW-1185">Reference proteome</keyword>
<dbReference type="SUPFAM" id="SSF53649">
    <property type="entry name" value="Alkaline phosphatase-like"/>
    <property type="match status" value="1"/>
</dbReference>
<dbReference type="PANTHER" id="PTHR43737:SF1">
    <property type="entry name" value="DUF1501 DOMAIN-CONTAINING PROTEIN"/>
    <property type="match status" value="1"/>
</dbReference>
<name>A0A517Y1E1_9BACT</name>